<dbReference type="Pfam" id="PF18998">
    <property type="entry name" value="Flg_new_2"/>
    <property type="match status" value="1"/>
</dbReference>
<name>A0A1H6F7W9_9GAMM</name>
<feature type="chain" id="PRO_5014621375" description="Bacterial repeat domain-containing protein" evidence="2">
    <location>
        <begin position="19"/>
        <end position="651"/>
    </location>
</feature>
<organism evidence="4 5">
    <name type="scientific">Candidatus Venteria ishoeyi</name>
    <dbReference type="NCBI Taxonomy" id="1899563"/>
    <lineage>
        <taxon>Bacteria</taxon>
        <taxon>Pseudomonadati</taxon>
        <taxon>Pseudomonadota</taxon>
        <taxon>Gammaproteobacteria</taxon>
        <taxon>Thiotrichales</taxon>
        <taxon>Thiotrichaceae</taxon>
        <taxon>Venteria</taxon>
    </lineage>
</organism>
<evidence type="ECO:0000259" key="3">
    <source>
        <dbReference type="Pfam" id="PF18998"/>
    </source>
</evidence>
<protein>
    <recommendedName>
        <fullName evidence="3">Bacterial repeat domain-containing protein</fullName>
    </recommendedName>
</protein>
<feature type="coiled-coil region" evidence="1">
    <location>
        <begin position="558"/>
        <end position="585"/>
    </location>
</feature>
<dbReference type="RefSeq" id="WP_146066520.1">
    <property type="nucleotide sequence ID" value="NZ_FMSV02000151.1"/>
</dbReference>
<evidence type="ECO:0000256" key="1">
    <source>
        <dbReference type="SAM" id="Coils"/>
    </source>
</evidence>
<feature type="domain" description="Bacterial repeat" evidence="3">
    <location>
        <begin position="231"/>
        <end position="290"/>
    </location>
</feature>
<keyword evidence="5" id="KW-1185">Reference proteome</keyword>
<dbReference type="InterPro" id="IPR044060">
    <property type="entry name" value="Bacterial_rp_domain"/>
</dbReference>
<evidence type="ECO:0000313" key="5">
    <source>
        <dbReference type="Proteomes" id="UP000236724"/>
    </source>
</evidence>
<dbReference type="Proteomes" id="UP000236724">
    <property type="component" value="Unassembled WGS sequence"/>
</dbReference>
<sequence length="651" mass="71196">MRYYILLLLLFVSNIANALTPFVTLPYDPADATGSTGWNTIITSERGFSYYTVQDLTNNPGTLSPMPIVNNGYYLYRILTPPGTVNVFVGGESGDWVPGKYSAFGDLKPVECQQIISELGTKCGNQVATSGTVYFNPAALGSIATGLSDGVYVGDSHMTEPGYVYFVIGASAPFSSSISVTLQLGFTTEAKAPFEQWVADGMPAPGEDISNKYQLTIIQPSHGSITNNNTITCGTTEKVCSDSFIEGTSTNLTPIPDVGYEFNAWTGSCSGNKIPFSVSLDENKSCGASFILQNTPPSTVPDPSISVQVKNEVQATSQDEVLVELIDAGAVISTKKMSTVPGIITFTKDDGVELGVSYTVRVNNQTQLAVATVNDPEYEISFGVSSTTQTCAAQAVVPEISTDYPLVFKLENLYMAQDGSYELWLDPSSVQEQIEATYLNIDNLPASSEDKITWYIGLGQIGQEDNFECTDIKQDPDYDKLLQEGKVVPDVIRTYVLREKGCMQAIAPANIQLISTIEGQTADNEYYYIGVKQNRQFSDVIRFKSVVRELNPFTIAMYRHLETVHSDLESNFNALQEDYTSLKQQLPKLIVPTDNTDNTDGALFYLDIPQLNPPGSDSCLLDMRLKLLPHSSTQFLMEIAPDYRSGLCQDY</sequence>
<feature type="signal peptide" evidence="2">
    <location>
        <begin position="1"/>
        <end position="18"/>
    </location>
</feature>
<evidence type="ECO:0000313" key="4">
    <source>
        <dbReference type="EMBL" id="SEH05055.1"/>
    </source>
</evidence>
<reference evidence="4 5" key="1">
    <citation type="submission" date="2016-10" db="EMBL/GenBank/DDBJ databases">
        <authorList>
            <person name="de Groot N.N."/>
        </authorList>
    </citation>
    <scope>NUCLEOTIDE SEQUENCE [LARGE SCALE GENOMIC DNA]</scope>
    <source>
        <strain evidence="4">MBHS1</strain>
    </source>
</reference>
<keyword evidence="1" id="KW-0175">Coiled coil</keyword>
<gene>
    <name evidence="4" type="ORF">MBHS_00908</name>
</gene>
<proteinExistence type="predicted"/>
<accession>A0A1H6F7W9</accession>
<evidence type="ECO:0000256" key="2">
    <source>
        <dbReference type="SAM" id="SignalP"/>
    </source>
</evidence>
<keyword evidence="2" id="KW-0732">Signal</keyword>
<dbReference type="OrthoDB" id="5570107at2"/>
<dbReference type="AlphaFoldDB" id="A0A1H6F7W9"/>
<dbReference type="EMBL" id="FMSV02000151">
    <property type="protein sequence ID" value="SEH05055.1"/>
    <property type="molecule type" value="Genomic_DNA"/>
</dbReference>